<comment type="catalytic activity">
    <reaction evidence="2">
        <text>Hydrolysis of terminal, non-reducing branched (1-&gt;3)-alpha-D-galactosidic residues, producing free D-galactose.</text>
        <dbReference type="EC" id="3.2.1.n1"/>
    </reaction>
</comment>
<protein>
    <submittedName>
        <fullName evidence="10">Alpha-1,3-galactosidase B</fullName>
        <ecNumber evidence="10">3.2.1.-</ecNumber>
    </submittedName>
</protein>
<evidence type="ECO:0000259" key="8">
    <source>
        <dbReference type="Pfam" id="PF23763"/>
    </source>
</evidence>
<dbReference type="Pfam" id="PF23764">
    <property type="entry name" value="Beta-barrel_GLAA-B_II"/>
    <property type="match status" value="1"/>
</dbReference>
<dbReference type="SMART" id="SM00710">
    <property type="entry name" value="PbH1"/>
    <property type="match status" value="4"/>
</dbReference>
<dbReference type="Gene3D" id="2.160.20.10">
    <property type="entry name" value="Single-stranded right-handed beta-helix, Pectin lyase-like"/>
    <property type="match status" value="2"/>
</dbReference>
<dbReference type="InterPro" id="IPR006626">
    <property type="entry name" value="PbH1"/>
</dbReference>
<evidence type="ECO:0000313" key="11">
    <source>
        <dbReference type="Proteomes" id="UP000249891"/>
    </source>
</evidence>
<evidence type="ECO:0000256" key="6">
    <source>
        <dbReference type="ARBA" id="ARBA00023295"/>
    </source>
</evidence>
<evidence type="ECO:0000256" key="5">
    <source>
        <dbReference type="ARBA" id="ARBA00022801"/>
    </source>
</evidence>
<dbReference type="GO" id="GO:0004557">
    <property type="term" value="F:alpha-galactosidase activity"/>
    <property type="evidence" value="ECO:0007669"/>
    <property type="project" value="UniProtKB-EC"/>
</dbReference>
<feature type="domain" description="GLAA-B beta-barrel" evidence="9">
    <location>
        <begin position="323"/>
        <end position="394"/>
    </location>
</feature>
<dbReference type="InterPro" id="IPR056441">
    <property type="entry name" value="Beta-barrel_GLAA-B_II"/>
</dbReference>
<keyword evidence="5 10" id="KW-0378">Hydrolase</keyword>
<name>A0A2X2RWK6_CAPOC</name>
<keyword evidence="3 7" id="KW-0732">Signal</keyword>
<feature type="domain" description="GLAA-B beta-barrel" evidence="8">
    <location>
        <begin position="123"/>
        <end position="212"/>
    </location>
</feature>
<organism evidence="10 11">
    <name type="scientific">Capnocytophaga ochracea</name>
    <dbReference type="NCBI Taxonomy" id="1018"/>
    <lineage>
        <taxon>Bacteria</taxon>
        <taxon>Pseudomonadati</taxon>
        <taxon>Bacteroidota</taxon>
        <taxon>Flavobacteriia</taxon>
        <taxon>Flavobacteriales</taxon>
        <taxon>Flavobacteriaceae</taxon>
        <taxon>Capnocytophaga</taxon>
    </lineage>
</organism>
<evidence type="ECO:0000256" key="1">
    <source>
        <dbReference type="ARBA" id="ARBA00001255"/>
    </source>
</evidence>
<dbReference type="InterPro" id="IPR012334">
    <property type="entry name" value="Pectin_lyas_fold"/>
</dbReference>
<evidence type="ECO:0000256" key="7">
    <source>
        <dbReference type="SAM" id="SignalP"/>
    </source>
</evidence>
<evidence type="ECO:0000256" key="4">
    <source>
        <dbReference type="ARBA" id="ARBA00022737"/>
    </source>
</evidence>
<dbReference type="InterPro" id="IPR011050">
    <property type="entry name" value="Pectin_lyase_fold/virulence"/>
</dbReference>
<evidence type="ECO:0000313" key="10">
    <source>
        <dbReference type="EMBL" id="SQA78775.1"/>
    </source>
</evidence>
<evidence type="ECO:0000259" key="9">
    <source>
        <dbReference type="Pfam" id="PF23764"/>
    </source>
</evidence>
<evidence type="ECO:0000256" key="3">
    <source>
        <dbReference type="ARBA" id="ARBA00022729"/>
    </source>
</evidence>
<dbReference type="EC" id="3.2.1.-" evidence="10"/>
<dbReference type="EMBL" id="UARG01000017">
    <property type="protein sequence ID" value="SQA78775.1"/>
    <property type="molecule type" value="Genomic_DNA"/>
</dbReference>
<sequence>MKTLSIALCTALLCLASCKTAVTTPATPAQMEVSSHKHIALNKDTYHFYLNQTTDKELYISNHDQTNPKKVGLYLENLNDVVIDGSNSEWLFHGTILPIVVKNCTNITLKNFSIDFATPHLRQLHITEVDAKNNTVKAQLYPEGNYKIKDGKLFFTGEDYEETPFGGMIFRADKRLAYKRADVNFNPTKITEIAPNEFRIEGIGAQPYLEKGERFVLRTYTRPTPAIFVTESKNVKLENITVHNTQGMGLLAQLTENITLNRFRVALKEGTERYFTTQADATHFSACKGLIRSENGVYEGMADDAINVHGTYLKVIAREDNHTIKAQYMHPQSWGFLWGNVGDKVQFIASKTMDVIGDKTYRIQAIKAIDKTTEVGAKIFKITFNEILPAEVNPDTPCGVENLTWTPEVIFKNNIVRNNRARGALFSTPKKVVCANNTFDHTHGTAILLCGDCNGWYETGACHNVIIKNNHFINALTANYQFTNAIISIYPEIPNLEAQQKYFHSNITIENNVFETFDEPILYAKSVENLIYRNNKIIKNQEFKPFHWNKERFKLERTKNVKID</sequence>
<dbReference type="AlphaFoldDB" id="A0A2X2RWK6"/>
<proteinExistence type="predicted"/>
<keyword evidence="4" id="KW-0677">Repeat</keyword>
<gene>
    <name evidence="10" type="primary">glaB</name>
    <name evidence="10" type="ORF">NCTC11546_02021</name>
</gene>
<evidence type="ECO:0000256" key="2">
    <source>
        <dbReference type="ARBA" id="ARBA00001271"/>
    </source>
</evidence>
<comment type="catalytic activity">
    <reaction evidence="1">
        <text>Hydrolysis of terminal, non-reducing alpha-D-galactose residues in alpha-D-galactosides, including galactose oligosaccharides, galactomannans and galactolipids.</text>
        <dbReference type="EC" id="3.2.1.22"/>
    </reaction>
</comment>
<reference evidence="10 11" key="1">
    <citation type="submission" date="2018-06" db="EMBL/GenBank/DDBJ databases">
        <authorList>
            <consortium name="Pathogen Informatics"/>
            <person name="Doyle S."/>
        </authorList>
    </citation>
    <scope>NUCLEOTIDE SEQUENCE [LARGE SCALE GENOMIC DNA]</scope>
    <source>
        <strain evidence="10 11">NCTC11546</strain>
    </source>
</reference>
<dbReference type="InterPro" id="IPR057275">
    <property type="entry name" value="Beta-barrel_GLAA-B_I"/>
</dbReference>
<dbReference type="Pfam" id="PF23763">
    <property type="entry name" value="Beta-barrel_GLAA-B_I"/>
    <property type="match status" value="1"/>
</dbReference>
<dbReference type="SUPFAM" id="SSF51126">
    <property type="entry name" value="Pectin lyase-like"/>
    <property type="match status" value="1"/>
</dbReference>
<dbReference type="Proteomes" id="UP000249891">
    <property type="component" value="Unassembled WGS sequence"/>
</dbReference>
<feature type="chain" id="PRO_5015975379" evidence="7">
    <location>
        <begin position="22"/>
        <end position="564"/>
    </location>
</feature>
<dbReference type="RefSeq" id="WP_128091800.1">
    <property type="nucleotide sequence ID" value="NZ_UARG01000017.1"/>
</dbReference>
<keyword evidence="6 10" id="KW-0326">Glycosidase</keyword>
<accession>A0A2X2RWK6</accession>
<feature type="signal peptide" evidence="7">
    <location>
        <begin position="1"/>
        <end position="21"/>
    </location>
</feature>